<dbReference type="Pfam" id="PF11722">
    <property type="entry name" value="zf-TRM13_CCCH"/>
    <property type="match status" value="1"/>
</dbReference>
<name>A0A7R8UPA9_HERIL</name>
<evidence type="ECO:0000259" key="14">
    <source>
        <dbReference type="PROSITE" id="PS51800"/>
    </source>
</evidence>
<protein>
    <recommendedName>
        <fullName evidence="12">tRNA:m(4)X modification enzyme TRM13</fullName>
        <ecNumber evidence="12">2.1.1.225</ecNumber>
    </recommendedName>
</protein>
<evidence type="ECO:0000256" key="7">
    <source>
        <dbReference type="ARBA" id="ARBA00022771"/>
    </source>
</evidence>
<comment type="similarity">
    <text evidence="1 12">Belongs to the methyltransferase TRM13 family.</text>
</comment>
<keyword evidence="3 12" id="KW-0808">Transferase</keyword>
<dbReference type="SUPFAM" id="SSF53335">
    <property type="entry name" value="S-adenosyl-L-methionine-dependent methyltransferases"/>
    <property type="match status" value="1"/>
</dbReference>
<dbReference type="EMBL" id="LR899011">
    <property type="protein sequence ID" value="CAD7084522.1"/>
    <property type="molecule type" value="Genomic_DNA"/>
</dbReference>
<evidence type="ECO:0000256" key="13">
    <source>
        <dbReference type="SAM" id="MobiDB-lite"/>
    </source>
</evidence>
<evidence type="ECO:0000256" key="12">
    <source>
        <dbReference type="RuleBase" id="RU367103"/>
    </source>
</evidence>
<dbReference type="PROSITE" id="PS51800">
    <property type="entry name" value="ZF_CHHC_U11_48K"/>
    <property type="match status" value="1"/>
</dbReference>
<dbReference type="PANTHER" id="PTHR12998">
    <property type="entry name" value="TRNA:M(4)X MODIFICATION ENZYME TRM13 HOMOLOG"/>
    <property type="match status" value="1"/>
</dbReference>
<sequence>MDNSESADAAEPAEKKMKLDENGELKSCKHYVKRKKRFCKMTVAKGKEYCGEHLSEAAENLSETTPDRIPCPLDPKHSVYSKNLRKHLKICNARPKEQPPYIVSGINLGEPVEDDPSDSWKLSEFSSEHVMDLIGRVEKVYKDEIEAKITESYLEHDILAEEVAKTEYGHETMKHLIQTSSILGCLRDLGLLQPKTSFIDFGSGKGQLSYWLARAIEGLDSANVVLLDRASHRHKKDNKIEDKSFIHRIRADIADFDVRKLDLLSEKQVVIVSKHLCGIATDLALRCMVKGLMESQDTKAAQMKGFLIALCCHHRCEWRSYVGKEEFLRNGFSRKDFNLLTKLVSWAVCGSGMSRERRKLMEESRVNEAETNNEQNALGEGEIRNKISPERRAEVGKMCKRLIDYCRLRFMEKNNFRTSLRYYVRNDVTLENVCLIGQFVTVDQ</sequence>
<evidence type="ECO:0000256" key="6">
    <source>
        <dbReference type="ARBA" id="ARBA00022723"/>
    </source>
</evidence>
<comment type="function">
    <text evidence="12">tRNA methylase which 2'-O-methylates cytidine(4) in tRNA(Pro) and tRNA(Gly)(GCC), and adenosine(4) in tRNA(His).</text>
</comment>
<dbReference type="PANTHER" id="PTHR12998:SF0">
    <property type="entry name" value="TRNA:M(4)X MODIFICATION ENZYME TRM13 HOMOLOG"/>
    <property type="match status" value="1"/>
</dbReference>
<proteinExistence type="inferred from homology"/>
<dbReference type="AlphaFoldDB" id="A0A7R8UPA9"/>
<dbReference type="InterPro" id="IPR007871">
    <property type="entry name" value="Methyltransferase_TRM13"/>
</dbReference>
<dbReference type="GO" id="GO:0030488">
    <property type="term" value="P:tRNA methylation"/>
    <property type="evidence" value="ECO:0007669"/>
    <property type="project" value="InterPro"/>
</dbReference>
<keyword evidence="6 12" id="KW-0479">Metal-binding</keyword>
<gene>
    <name evidence="15" type="ORF">HERILL_LOCUS7410</name>
</gene>
<evidence type="ECO:0000256" key="8">
    <source>
        <dbReference type="ARBA" id="ARBA00022833"/>
    </source>
</evidence>
<dbReference type="GO" id="GO:0106050">
    <property type="term" value="F:tRNA 2'-O-methyltransferase activity"/>
    <property type="evidence" value="ECO:0007669"/>
    <property type="project" value="UniProtKB-UniRule"/>
</dbReference>
<dbReference type="InterPro" id="IPR029063">
    <property type="entry name" value="SAM-dependent_MTases_sf"/>
</dbReference>
<evidence type="ECO:0000256" key="5">
    <source>
        <dbReference type="ARBA" id="ARBA00022694"/>
    </source>
</evidence>
<comment type="catalytic activity">
    <reaction evidence="11 12">
        <text>adenosine(4) in tRNA(His) + S-adenosyl-L-methionine = 2'-O-methyladenosine(4) in tRNA(His) + S-adenosyl-L-homocysteine + H(+)</text>
        <dbReference type="Rhea" id="RHEA:43196"/>
        <dbReference type="Rhea" id="RHEA-COMP:10401"/>
        <dbReference type="Rhea" id="RHEA-COMP:10402"/>
        <dbReference type="ChEBI" id="CHEBI:15378"/>
        <dbReference type="ChEBI" id="CHEBI:57856"/>
        <dbReference type="ChEBI" id="CHEBI:59789"/>
        <dbReference type="ChEBI" id="CHEBI:74411"/>
        <dbReference type="ChEBI" id="CHEBI:74477"/>
        <dbReference type="EC" id="2.1.1.225"/>
    </reaction>
</comment>
<dbReference type="InParanoid" id="A0A7R8UPA9"/>
<dbReference type="OMA" id="HRCSWRS"/>
<evidence type="ECO:0000313" key="15">
    <source>
        <dbReference type="EMBL" id="CAD7084522.1"/>
    </source>
</evidence>
<evidence type="ECO:0000256" key="4">
    <source>
        <dbReference type="ARBA" id="ARBA00022691"/>
    </source>
</evidence>
<organism evidence="15 16">
    <name type="scientific">Hermetia illucens</name>
    <name type="common">Black soldier fly</name>
    <dbReference type="NCBI Taxonomy" id="343691"/>
    <lineage>
        <taxon>Eukaryota</taxon>
        <taxon>Metazoa</taxon>
        <taxon>Ecdysozoa</taxon>
        <taxon>Arthropoda</taxon>
        <taxon>Hexapoda</taxon>
        <taxon>Insecta</taxon>
        <taxon>Pterygota</taxon>
        <taxon>Neoptera</taxon>
        <taxon>Endopterygota</taxon>
        <taxon>Diptera</taxon>
        <taxon>Brachycera</taxon>
        <taxon>Stratiomyomorpha</taxon>
        <taxon>Stratiomyidae</taxon>
        <taxon>Hermetiinae</taxon>
        <taxon>Hermetia</taxon>
    </lineage>
</organism>
<comment type="catalytic activity">
    <reaction evidence="9 12">
        <text>cytidine(4) in tRNA(Pro) + S-adenosyl-L-methionine = 2'-O-methylcytidine(4) in tRNA(Pro) + S-adenosyl-L-homocysteine + H(+)</text>
        <dbReference type="Rhea" id="RHEA:32767"/>
        <dbReference type="Rhea" id="RHEA-COMP:10397"/>
        <dbReference type="Rhea" id="RHEA-COMP:10398"/>
        <dbReference type="ChEBI" id="CHEBI:15378"/>
        <dbReference type="ChEBI" id="CHEBI:57856"/>
        <dbReference type="ChEBI" id="CHEBI:59789"/>
        <dbReference type="ChEBI" id="CHEBI:74495"/>
        <dbReference type="ChEBI" id="CHEBI:82748"/>
        <dbReference type="EC" id="2.1.1.225"/>
    </reaction>
</comment>
<dbReference type="GO" id="GO:0008270">
    <property type="term" value="F:zinc ion binding"/>
    <property type="evidence" value="ECO:0007669"/>
    <property type="project" value="UniProtKB-KW"/>
</dbReference>
<dbReference type="FunCoup" id="A0A7R8UPA9">
    <property type="interactions" value="1456"/>
</dbReference>
<dbReference type="EC" id="2.1.1.225" evidence="12"/>
<dbReference type="Pfam" id="PF05253">
    <property type="entry name" value="zf-U11-48K"/>
    <property type="match status" value="1"/>
</dbReference>
<keyword evidence="2 12" id="KW-0489">Methyltransferase</keyword>
<keyword evidence="7 12" id="KW-0863">Zinc-finger</keyword>
<keyword evidence="8 12" id="KW-0862">Zinc</keyword>
<evidence type="ECO:0000256" key="1">
    <source>
        <dbReference type="ARBA" id="ARBA00005265"/>
    </source>
</evidence>
<keyword evidence="16" id="KW-1185">Reference proteome</keyword>
<keyword evidence="5 12" id="KW-0819">tRNA processing</keyword>
<evidence type="ECO:0000256" key="2">
    <source>
        <dbReference type="ARBA" id="ARBA00022603"/>
    </source>
</evidence>
<dbReference type="Proteomes" id="UP000594454">
    <property type="component" value="Chromosome 3"/>
</dbReference>
<reference evidence="15 16" key="1">
    <citation type="submission" date="2020-11" db="EMBL/GenBank/DDBJ databases">
        <authorList>
            <person name="Wallbank WR R."/>
            <person name="Pardo Diaz C."/>
            <person name="Kozak K."/>
            <person name="Martin S."/>
            <person name="Jiggins C."/>
            <person name="Moest M."/>
            <person name="Warren A I."/>
            <person name="Generalovic N T."/>
            <person name="Byers J.R.P. K."/>
            <person name="Montejo-Kovacevich G."/>
            <person name="Yen C E."/>
        </authorList>
    </citation>
    <scope>NUCLEOTIDE SEQUENCE [LARGE SCALE GENOMIC DNA]</scope>
</reference>
<dbReference type="OrthoDB" id="258806at2759"/>
<evidence type="ECO:0000313" key="16">
    <source>
        <dbReference type="Proteomes" id="UP000594454"/>
    </source>
</evidence>
<keyword evidence="4 12" id="KW-0949">S-adenosyl-L-methionine</keyword>
<feature type="region of interest" description="Disordered" evidence="13">
    <location>
        <begin position="1"/>
        <end position="20"/>
    </location>
</feature>
<feature type="domain" description="CHHC U11-48K-type" evidence="14">
    <location>
        <begin position="68"/>
        <end position="95"/>
    </location>
</feature>
<dbReference type="Pfam" id="PF05206">
    <property type="entry name" value="TRM13"/>
    <property type="match status" value="1"/>
</dbReference>
<evidence type="ECO:0000256" key="3">
    <source>
        <dbReference type="ARBA" id="ARBA00022679"/>
    </source>
</evidence>
<evidence type="ECO:0000256" key="10">
    <source>
        <dbReference type="ARBA" id="ARBA00048635"/>
    </source>
</evidence>
<dbReference type="InterPro" id="IPR039044">
    <property type="entry name" value="Trm13"/>
</dbReference>
<evidence type="ECO:0000256" key="11">
    <source>
        <dbReference type="ARBA" id="ARBA00049393"/>
    </source>
</evidence>
<dbReference type="InterPro" id="IPR022776">
    <property type="entry name" value="TRM13/UPF0224_CHHC_Znf_dom"/>
</dbReference>
<evidence type="ECO:0000256" key="9">
    <source>
        <dbReference type="ARBA" id="ARBA00048165"/>
    </source>
</evidence>
<comment type="catalytic activity">
    <reaction evidence="10 12">
        <text>cytidine(4) in tRNA(Gly)(GCC) + S-adenosyl-L-methionine = 2'-O-methylcytidine(4) in tRNA(Gly)(GCC) + S-adenosyl-L-homocysteine + H(+)</text>
        <dbReference type="Rhea" id="RHEA:43192"/>
        <dbReference type="Rhea" id="RHEA-COMP:10399"/>
        <dbReference type="Rhea" id="RHEA-COMP:10400"/>
        <dbReference type="ChEBI" id="CHEBI:15378"/>
        <dbReference type="ChEBI" id="CHEBI:57856"/>
        <dbReference type="ChEBI" id="CHEBI:59789"/>
        <dbReference type="ChEBI" id="CHEBI:74495"/>
        <dbReference type="ChEBI" id="CHEBI:82748"/>
        <dbReference type="EC" id="2.1.1.225"/>
    </reaction>
</comment>
<accession>A0A7R8UPA9</accession>
<dbReference type="InterPro" id="IPR021721">
    <property type="entry name" value="Znf_CCCH-type_TRM13"/>
</dbReference>